<reference evidence="1" key="1">
    <citation type="submission" date="2013-08" db="EMBL/GenBank/DDBJ databases">
        <authorList>
            <person name="Mendez C."/>
            <person name="Richter M."/>
            <person name="Ferrer M."/>
            <person name="Sanchez J."/>
        </authorList>
    </citation>
    <scope>NUCLEOTIDE SEQUENCE</scope>
</reference>
<accession>T1BEL7</accession>
<gene>
    <name evidence="1" type="ORF">B1B_04489</name>
</gene>
<name>T1BEL7_9ZZZZ</name>
<dbReference type="AlphaFoldDB" id="T1BEL7"/>
<proteinExistence type="predicted"/>
<dbReference type="GO" id="GO:0003964">
    <property type="term" value="F:RNA-directed DNA polymerase activity"/>
    <property type="evidence" value="ECO:0007669"/>
    <property type="project" value="UniProtKB-KW"/>
</dbReference>
<keyword evidence="1" id="KW-0548">Nucleotidyltransferase</keyword>
<protein>
    <submittedName>
        <fullName evidence="1">Reverse transcriptase/maturase</fullName>
    </submittedName>
</protein>
<feature type="non-terminal residue" evidence="1">
    <location>
        <position position="83"/>
    </location>
</feature>
<evidence type="ECO:0000313" key="1">
    <source>
        <dbReference type="EMBL" id="EQD71386.1"/>
    </source>
</evidence>
<comment type="caution">
    <text evidence="1">The sequence shown here is derived from an EMBL/GenBank/DDBJ whole genome shotgun (WGS) entry which is preliminary data.</text>
</comment>
<organism evidence="1">
    <name type="scientific">mine drainage metagenome</name>
    <dbReference type="NCBI Taxonomy" id="410659"/>
    <lineage>
        <taxon>unclassified sequences</taxon>
        <taxon>metagenomes</taxon>
        <taxon>ecological metagenomes</taxon>
    </lineage>
</organism>
<reference evidence="1" key="2">
    <citation type="journal article" date="2014" name="ISME J.">
        <title>Microbial stratification in low pH oxic and suboxic macroscopic growths along an acid mine drainage.</title>
        <authorList>
            <person name="Mendez-Garcia C."/>
            <person name="Mesa V."/>
            <person name="Sprenger R.R."/>
            <person name="Richter M."/>
            <person name="Diez M.S."/>
            <person name="Solano J."/>
            <person name="Bargiela R."/>
            <person name="Golyshina O.V."/>
            <person name="Manteca A."/>
            <person name="Ramos J.L."/>
            <person name="Gallego J.R."/>
            <person name="Llorente I."/>
            <person name="Martins Dos Santos V.A."/>
            <person name="Jensen O.N."/>
            <person name="Pelaez A.I."/>
            <person name="Sanchez J."/>
            <person name="Ferrer M."/>
        </authorList>
    </citation>
    <scope>NUCLEOTIDE SEQUENCE</scope>
</reference>
<keyword evidence="1" id="KW-0808">Transferase</keyword>
<dbReference type="EMBL" id="AUZY01002806">
    <property type="protein sequence ID" value="EQD71386.1"/>
    <property type="molecule type" value="Genomic_DNA"/>
</dbReference>
<sequence length="83" mass="9823">MRVTLARVKAELRKRMHQSIPEQGHWLQQVVRGYFAYHAVPTNTWAIGAFRNHVIAAWKRSLSRRSQKGRVVWARMKQLAVDW</sequence>
<keyword evidence="1" id="KW-0695">RNA-directed DNA polymerase</keyword>